<dbReference type="EMBL" id="KB446561">
    <property type="protein sequence ID" value="EME80145.1"/>
    <property type="molecule type" value="Genomic_DNA"/>
</dbReference>
<protein>
    <submittedName>
        <fullName evidence="1">Uncharacterized protein</fullName>
    </submittedName>
</protein>
<dbReference type="RefSeq" id="XP_007929190.1">
    <property type="nucleotide sequence ID" value="XM_007930999.1"/>
</dbReference>
<dbReference type="HOGENOM" id="CLU_1205225_0_0_1"/>
<sequence length="230" mass="26530">MLFSNMKHGALSHAYLTRKGTFLGRREWRAVAKRVPFSEKDESSRFYDLALQVPALLERHDQLDEKGDSVTVGELDQLLLDVRNIEAGLRTWWRDFNSSLGNFQPYWLVSIDEFDAFKNLVKDEARTVDKAWMFPNFMFAYLISCYWDTMHLLRTCVKNLHLRRYESSAKSHDDEASWSMGASEVAWEVRDSVFVKGMRPPSAKERQPRGSQKLFVVTRRPGSALVGASG</sequence>
<dbReference type="GeneID" id="19338244"/>
<dbReference type="Proteomes" id="UP000016932">
    <property type="component" value="Unassembled WGS sequence"/>
</dbReference>
<evidence type="ECO:0000313" key="1">
    <source>
        <dbReference type="EMBL" id="EME80145.1"/>
    </source>
</evidence>
<dbReference type="eggNOG" id="ENOG502SQ1T">
    <property type="taxonomic scope" value="Eukaryota"/>
</dbReference>
<proteinExistence type="predicted"/>
<organism evidence="1 2">
    <name type="scientific">Pseudocercospora fijiensis (strain CIRAD86)</name>
    <name type="common">Black leaf streak disease fungus</name>
    <name type="synonym">Mycosphaerella fijiensis</name>
    <dbReference type="NCBI Taxonomy" id="383855"/>
    <lineage>
        <taxon>Eukaryota</taxon>
        <taxon>Fungi</taxon>
        <taxon>Dikarya</taxon>
        <taxon>Ascomycota</taxon>
        <taxon>Pezizomycotina</taxon>
        <taxon>Dothideomycetes</taxon>
        <taxon>Dothideomycetidae</taxon>
        <taxon>Mycosphaerellales</taxon>
        <taxon>Mycosphaerellaceae</taxon>
        <taxon>Pseudocercospora</taxon>
    </lineage>
</organism>
<name>M2YR05_PSEFD</name>
<evidence type="ECO:0000313" key="2">
    <source>
        <dbReference type="Proteomes" id="UP000016932"/>
    </source>
</evidence>
<dbReference type="OrthoDB" id="4491390at2759"/>
<dbReference type="PANTHER" id="PTHR38111:SF2">
    <property type="entry name" value="FINGER DOMAIN PROTEIN, PUTATIVE (AFU_ORTHOLOGUE AFUA_1G01560)-RELATED"/>
    <property type="match status" value="1"/>
</dbReference>
<dbReference type="AlphaFoldDB" id="M2YR05"/>
<keyword evidence="2" id="KW-1185">Reference proteome</keyword>
<dbReference type="KEGG" id="pfj:MYCFIDRAFT_216117"/>
<dbReference type="PANTHER" id="PTHR38111">
    <property type="entry name" value="ZN(2)-C6 FUNGAL-TYPE DOMAIN-CONTAINING PROTEIN-RELATED"/>
    <property type="match status" value="1"/>
</dbReference>
<dbReference type="VEuPathDB" id="FungiDB:MYCFIDRAFT_216117"/>
<dbReference type="STRING" id="383855.M2YR05"/>
<accession>M2YR05</accession>
<dbReference type="InterPro" id="IPR053178">
    <property type="entry name" value="Osmoadaptation_assoc"/>
</dbReference>
<reference evidence="1 2" key="1">
    <citation type="journal article" date="2012" name="PLoS Pathog.">
        <title>Diverse lifestyles and strategies of plant pathogenesis encoded in the genomes of eighteen Dothideomycetes fungi.</title>
        <authorList>
            <person name="Ohm R.A."/>
            <person name="Feau N."/>
            <person name="Henrissat B."/>
            <person name="Schoch C.L."/>
            <person name="Horwitz B.A."/>
            <person name="Barry K.W."/>
            <person name="Condon B.J."/>
            <person name="Copeland A.C."/>
            <person name="Dhillon B."/>
            <person name="Glaser F."/>
            <person name="Hesse C.N."/>
            <person name="Kosti I."/>
            <person name="LaButti K."/>
            <person name="Lindquist E.A."/>
            <person name="Lucas S."/>
            <person name="Salamov A.A."/>
            <person name="Bradshaw R.E."/>
            <person name="Ciuffetti L."/>
            <person name="Hamelin R.C."/>
            <person name="Kema G.H.J."/>
            <person name="Lawrence C."/>
            <person name="Scott J.A."/>
            <person name="Spatafora J.W."/>
            <person name="Turgeon B.G."/>
            <person name="de Wit P.J.G.M."/>
            <person name="Zhong S."/>
            <person name="Goodwin S.B."/>
            <person name="Grigoriev I.V."/>
        </authorList>
    </citation>
    <scope>NUCLEOTIDE SEQUENCE [LARGE SCALE GENOMIC DNA]</scope>
    <source>
        <strain evidence="1 2">CIRAD86</strain>
    </source>
</reference>
<gene>
    <name evidence="1" type="ORF">MYCFIDRAFT_216117</name>
</gene>